<dbReference type="InterPro" id="IPR006391">
    <property type="entry name" value="P-type_ATPase_bsu_IA"/>
</dbReference>
<feature type="transmembrane region" description="Helical" evidence="16">
    <location>
        <begin position="223"/>
        <end position="247"/>
    </location>
</feature>
<reference evidence="18" key="1">
    <citation type="submission" date="2023-10" db="EMBL/GenBank/DDBJ databases">
        <title>Production of high quality cheese from raw caw milk (raw cheese).</title>
        <authorList>
            <person name="Samouris G."/>
        </authorList>
    </citation>
    <scope>NUCLEOTIDE SEQUENCE</scope>
    <source>
        <strain evidence="18">M17-3</strain>
    </source>
</reference>
<sequence length="688" mass="73637">MISKNKKLLNQEILKSSIKGAFIKLNPAYMMKNPVMFVVEVGFTITLILSIFPNLFGTVQSSSQIYNIIVTLILFLTILFANFAESVAEGRGKAQAESLKKTQKNMKARIINKDKATNQIKETIIDAIELKKDDLVLVKAGELIPSDGEVIEGIASVDESAITGESAPVVKESGGDFASVTGGTTVSSDWLKIKITSSSGESFLDKMISLVEGASRKKTPNEIALNTLLVSLTIIFLIVIVTLYPIASFVHVKLSVTTLIALTVCLIPTTIGGLLSAIGIAGMDRVTRFNVIAMSGKAVEASGDVDTMILDKTGTITFGNRMAAKFLPVNGVSLEELTENAVLTSLKDETPEGKSIIRLAEEQEDKDFMTPAEMTFVEFTAQTRMSGVDFPTGKTIRKGAADAVIDYIQQQGGGVPNDLKRITDEISSVGGTPLVVSEDSKILGVIYLKDTIKPGLVERFARLREMGIKTIMCTGDNPLTAATIAQEAGVDSYIAECKPEDKIKAIKVEQNDGKVVAMTGDGTNDAPALAQADVGIAMNSGTSAAKEAANMVDLDSDPTKILDIVEIGKQLLITRGALTTFSIANDIAKYFAIIPAMFMLAIPQIHVLNIMNLATPSSAILSALIFNAIIIPLLIPLAMKGVKYKPQHSDKMLTHNMLVYGLGGVIAPFIGIKIIDLIIAPLLHMIGL</sequence>
<dbReference type="PANTHER" id="PTHR43743">
    <property type="entry name" value="POTASSIUM-TRANSPORTING ATPASE ATP-BINDING SUBUNIT"/>
    <property type="match status" value="1"/>
</dbReference>
<dbReference type="InterPro" id="IPR023299">
    <property type="entry name" value="ATPase_P-typ_cyto_dom_N"/>
</dbReference>
<evidence type="ECO:0000256" key="1">
    <source>
        <dbReference type="ARBA" id="ARBA00004651"/>
    </source>
</evidence>
<keyword evidence="9 16" id="KW-0067">ATP-binding</keyword>
<comment type="subcellular location">
    <subcellularLocation>
        <location evidence="1 16">Cell membrane</location>
        <topology evidence="1 16">Multi-pass membrane protein</topology>
    </subcellularLocation>
</comment>
<dbReference type="GO" id="GO:0005886">
    <property type="term" value="C:plasma membrane"/>
    <property type="evidence" value="ECO:0007669"/>
    <property type="project" value="UniProtKB-SubCell"/>
</dbReference>
<keyword evidence="15 16" id="KW-0472">Membrane</keyword>
<dbReference type="GO" id="GO:0008556">
    <property type="term" value="F:P-type potassium transmembrane transporter activity"/>
    <property type="evidence" value="ECO:0007669"/>
    <property type="project" value="UniProtKB-UniRule"/>
</dbReference>
<dbReference type="EMBL" id="JAWHVL010000006">
    <property type="protein sequence ID" value="MDV2631745.1"/>
    <property type="molecule type" value="Genomic_DNA"/>
</dbReference>
<dbReference type="Gene3D" id="3.40.50.1000">
    <property type="entry name" value="HAD superfamily/HAD-like"/>
    <property type="match status" value="1"/>
</dbReference>
<keyword evidence="3 16" id="KW-1003">Cell membrane</keyword>
<dbReference type="HAMAP" id="MF_00285">
    <property type="entry name" value="KdpB"/>
    <property type="match status" value="1"/>
</dbReference>
<dbReference type="GO" id="GO:0016887">
    <property type="term" value="F:ATP hydrolysis activity"/>
    <property type="evidence" value="ECO:0007669"/>
    <property type="project" value="InterPro"/>
</dbReference>
<keyword evidence="5 16" id="KW-0597">Phosphoprotein</keyword>
<dbReference type="SUPFAM" id="SSF56784">
    <property type="entry name" value="HAD-like"/>
    <property type="match status" value="1"/>
</dbReference>
<dbReference type="Gene3D" id="3.40.1110.10">
    <property type="entry name" value="Calcium-transporting ATPase, cytoplasmic domain N"/>
    <property type="match status" value="1"/>
</dbReference>
<accession>A0AAE4T0F3</accession>
<dbReference type="NCBIfam" id="TIGR01494">
    <property type="entry name" value="ATPase_P-type"/>
    <property type="match status" value="2"/>
</dbReference>
<comment type="subunit">
    <text evidence="16">The system is composed of three essential subunits: KdpA, KdpB and KdpC.</text>
</comment>
<keyword evidence="14 16" id="KW-0406">Ion transport</keyword>
<dbReference type="PRINTS" id="PR00119">
    <property type="entry name" value="CATATPASE"/>
</dbReference>
<dbReference type="InterPro" id="IPR036412">
    <property type="entry name" value="HAD-like_sf"/>
</dbReference>
<evidence type="ECO:0000313" key="18">
    <source>
        <dbReference type="EMBL" id="MDV2631745.1"/>
    </source>
</evidence>
<feature type="binding site" evidence="16">
    <location>
        <begin position="379"/>
        <end position="386"/>
    </location>
    <ligand>
        <name>ATP</name>
        <dbReference type="ChEBI" id="CHEBI:30616"/>
    </ligand>
</feature>
<dbReference type="SFLD" id="SFLDS00003">
    <property type="entry name" value="Haloacid_Dehalogenase"/>
    <property type="match status" value="1"/>
</dbReference>
<dbReference type="FunFam" id="3.40.1110.10:FF:000007">
    <property type="entry name" value="Potassium-transporting ATPase ATP-binding subunit"/>
    <property type="match status" value="1"/>
</dbReference>
<keyword evidence="13 16" id="KW-1133">Transmembrane helix</keyword>
<dbReference type="RefSeq" id="WP_317058987.1">
    <property type="nucleotide sequence ID" value="NZ_JAWHVL010000006.1"/>
</dbReference>
<dbReference type="Pfam" id="PF00702">
    <property type="entry name" value="Hydrolase"/>
    <property type="match status" value="1"/>
</dbReference>
<evidence type="ECO:0000313" key="19">
    <source>
        <dbReference type="Proteomes" id="UP001186047"/>
    </source>
</evidence>
<organism evidence="18 19">
    <name type="scientific">Lactococcus lactis</name>
    <dbReference type="NCBI Taxonomy" id="1358"/>
    <lineage>
        <taxon>Bacteria</taxon>
        <taxon>Bacillati</taxon>
        <taxon>Bacillota</taxon>
        <taxon>Bacilli</taxon>
        <taxon>Lactobacillales</taxon>
        <taxon>Streptococcaceae</taxon>
        <taxon>Lactococcus</taxon>
    </lineage>
</organism>
<keyword evidence="8 16" id="KW-0547">Nucleotide-binding</keyword>
<keyword evidence="11 16" id="KW-0630">Potassium</keyword>
<name>A0AAE4T0F3_9LACT</name>
<evidence type="ECO:0000256" key="11">
    <source>
        <dbReference type="ARBA" id="ARBA00022958"/>
    </source>
</evidence>
<dbReference type="PROSITE" id="PS00154">
    <property type="entry name" value="ATPASE_E1_E2"/>
    <property type="match status" value="1"/>
</dbReference>
<dbReference type="Proteomes" id="UP001186047">
    <property type="component" value="Unassembled WGS sequence"/>
</dbReference>
<evidence type="ECO:0000259" key="17">
    <source>
        <dbReference type="Pfam" id="PF00122"/>
    </source>
</evidence>
<evidence type="ECO:0000256" key="7">
    <source>
        <dbReference type="ARBA" id="ARBA00022723"/>
    </source>
</evidence>
<evidence type="ECO:0000256" key="14">
    <source>
        <dbReference type="ARBA" id="ARBA00023065"/>
    </source>
</evidence>
<keyword evidence="12 16" id="KW-1278">Translocase</keyword>
<dbReference type="AlphaFoldDB" id="A0AAE4T0F3"/>
<dbReference type="FunFam" id="2.70.150.10:FF:000010">
    <property type="entry name" value="Potassium-transporting ATPase ATP-binding subunit"/>
    <property type="match status" value="1"/>
</dbReference>
<feature type="transmembrane region" description="Helical" evidence="16">
    <location>
        <begin position="34"/>
        <end position="52"/>
    </location>
</feature>
<evidence type="ECO:0000256" key="4">
    <source>
        <dbReference type="ARBA" id="ARBA00022538"/>
    </source>
</evidence>
<feature type="binding site" evidence="16">
    <location>
        <position position="348"/>
    </location>
    <ligand>
        <name>ATP</name>
        <dbReference type="ChEBI" id="CHEBI:30616"/>
    </ligand>
</feature>
<comment type="caution">
    <text evidence="18">The sequence shown here is derived from an EMBL/GenBank/DDBJ whole genome shotgun (WGS) entry which is preliminary data.</text>
</comment>
<dbReference type="InterPro" id="IPR059000">
    <property type="entry name" value="ATPase_P-type_domA"/>
</dbReference>
<keyword evidence="2 16" id="KW-0813">Transport</keyword>
<dbReference type="Pfam" id="PF00122">
    <property type="entry name" value="E1-E2_ATPase"/>
    <property type="match status" value="1"/>
</dbReference>
<evidence type="ECO:0000256" key="2">
    <source>
        <dbReference type="ARBA" id="ARBA00022448"/>
    </source>
</evidence>
<evidence type="ECO:0000256" key="5">
    <source>
        <dbReference type="ARBA" id="ARBA00022553"/>
    </source>
</evidence>
<feature type="transmembrane region" description="Helical" evidence="16">
    <location>
        <begin position="617"/>
        <end position="637"/>
    </location>
</feature>
<dbReference type="InterPro" id="IPR044492">
    <property type="entry name" value="P_typ_ATPase_HD_dom"/>
</dbReference>
<feature type="transmembrane region" description="Helical" evidence="16">
    <location>
        <begin position="259"/>
        <end position="281"/>
    </location>
</feature>
<dbReference type="PANTHER" id="PTHR43743:SF1">
    <property type="entry name" value="POTASSIUM-TRANSPORTING ATPASE ATP-BINDING SUBUNIT"/>
    <property type="match status" value="1"/>
</dbReference>
<keyword evidence="7 16" id="KW-0479">Metal-binding</keyword>
<gene>
    <name evidence="16 18" type="primary">kdpB</name>
    <name evidence="18" type="ORF">RZO31_02475</name>
</gene>
<evidence type="ECO:0000256" key="10">
    <source>
        <dbReference type="ARBA" id="ARBA00022842"/>
    </source>
</evidence>
<comment type="function">
    <text evidence="16">Part of the high-affinity ATP-driven potassium transport (or Kdp) system, which catalyzes the hydrolysis of ATP coupled with the electrogenic transport of potassium into the cytoplasm. This subunit is responsible for energy coupling to the transport system and for the release of the potassium ions to the cytoplasm.</text>
</comment>
<dbReference type="SFLD" id="SFLDF00027">
    <property type="entry name" value="p-type_atpase"/>
    <property type="match status" value="1"/>
</dbReference>
<dbReference type="SUPFAM" id="SSF81665">
    <property type="entry name" value="Calcium ATPase, transmembrane domain M"/>
    <property type="match status" value="1"/>
</dbReference>
<feature type="binding site" evidence="16">
    <location>
        <position position="525"/>
    </location>
    <ligand>
        <name>Mg(2+)</name>
        <dbReference type="ChEBI" id="CHEBI:18420"/>
    </ligand>
</feature>
<feature type="active site" description="4-aspartylphosphate intermediate" evidence="16">
    <location>
        <position position="311"/>
    </location>
</feature>
<dbReference type="SUPFAM" id="SSF81653">
    <property type="entry name" value="Calcium ATPase, transduction domain A"/>
    <property type="match status" value="1"/>
</dbReference>
<dbReference type="InterPro" id="IPR008250">
    <property type="entry name" value="ATPase_P-typ_transduc_dom_A_sf"/>
</dbReference>
<feature type="transmembrane region" description="Helical" evidence="16">
    <location>
        <begin position="590"/>
        <end position="611"/>
    </location>
</feature>
<dbReference type="InterPro" id="IPR018303">
    <property type="entry name" value="ATPase_P-typ_P_site"/>
</dbReference>
<proteinExistence type="inferred from homology"/>
<keyword evidence="4 16" id="KW-0633">Potassium transport</keyword>
<feature type="binding site" evidence="16">
    <location>
        <position position="398"/>
    </location>
    <ligand>
        <name>ATP</name>
        <dbReference type="ChEBI" id="CHEBI:30616"/>
    </ligand>
</feature>
<evidence type="ECO:0000256" key="13">
    <source>
        <dbReference type="ARBA" id="ARBA00022989"/>
    </source>
</evidence>
<dbReference type="InterPro" id="IPR023214">
    <property type="entry name" value="HAD_sf"/>
</dbReference>
<protein>
    <recommendedName>
        <fullName evidence="16">Potassium-transporting ATPase ATP-binding subunit</fullName>
        <ecNumber evidence="16">7.2.2.6</ecNumber>
    </recommendedName>
    <alternativeName>
        <fullName evidence="16">ATP phosphohydrolase [potassium-transporting] B chain</fullName>
    </alternativeName>
    <alternativeName>
        <fullName evidence="16">Potassium-binding and translocating subunit B</fullName>
    </alternativeName>
    <alternativeName>
        <fullName evidence="16">Potassium-translocating ATPase B chain</fullName>
    </alternativeName>
</protein>
<dbReference type="Gene3D" id="2.70.150.10">
    <property type="entry name" value="Calcium-transporting ATPase, cytoplasmic transduction domain A"/>
    <property type="match status" value="1"/>
</dbReference>
<feature type="binding site" evidence="16">
    <location>
        <position position="352"/>
    </location>
    <ligand>
        <name>ATP</name>
        <dbReference type="ChEBI" id="CHEBI:30616"/>
    </ligand>
</feature>
<feature type="domain" description="P-type ATPase A" evidence="17">
    <location>
        <begin position="121"/>
        <end position="212"/>
    </location>
</feature>
<dbReference type="EC" id="7.2.2.6" evidence="16"/>
<feature type="binding site" evidence="16">
    <location>
        <position position="521"/>
    </location>
    <ligand>
        <name>Mg(2+)</name>
        <dbReference type="ChEBI" id="CHEBI:18420"/>
    </ligand>
</feature>
<evidence type="ECO:0000256" key="9">
    <source>
        <dbReference type="ARBA" id="ARBA00022840"/>
    </source>
</evidence>
<dbReference type="InterPro" id="IPR023298">
    <property type="entry name" value="ATPase_P-typ_TM_dom_sf"/>
</dbReference>
<feature type="transmembrane region" description="Helical" evidence="16">
    <location>
        <begin position="658"/>
        <end position="683"/>
    </location>
</feature>
<comment type="catalytic activity">
    <reaction evidence="16">
        <text>K(+)(out) + ATP + H2O = K(+)(in) + ADP + phosphate + H(+)</text>
        <dbReference type="Rhea" id="RHEA:16777"/>
        <dbReference type="ChEBI" id="CHEBI:15377"/>
        <dbReference type="ChEBI" id="CHEBI:15378"/>
        <dbReference type="ChEBI" id="CHEBI:29103"/>
        <dbReference type="ChEBI" id="CHEBI:30616"/>
        <dbReference type="ChEBI" id="CHEBI:43474"/>
        <dbReference type="ChEBI" id="CHEBI:456216"/>
        <dbReference type="EC" id="7.2.2.6"/>
    </reaction>
</comment>
<dbReference type="NCBIfam" id="TIGR01497">
    <property type="entry name" value="kdpB"/>
    <property type="match status" value="1"/>
</dbReference>
<comment type="similarity">
    <text evidence="16">Belongs to the cation transport ATPase (P-type) (TC 3.A.3) family. Type IA subfamily.</text>
</comment>
<dbReference type="GO" id="GO:0000287">
    <property type="term" value="F:magnesium ion binding"/>
    <property type="evidence" value="ECO:0007669"/>
    <property type="project" value="UniProtKB-UniRule"/>
</dbReference>
<evidence type="ECO:0000256" key="8">
    <source>
        <dbReference type="ARBA" id="ARBA00022741"/>
    </source>
</evidence>
<keyword evidence="6 16" id="KW-0812">Transmembrane</keyword>
<dbReference type="GO" id="GO:0005524">
    <property type="term" value="F:ATP binding"/>
    <property type="evidence" value="ECO:0007669"/>
    <property type="project" value="UniProtKB-UniRule"/>
</dbReference>
<evidence type="ECO:0000256" key="16">
    <source>
        <dbReference type="HAMAP-Rule" id="MF_00285"/>
    </source>
</evidence>
<keyword evidence="10 16" id="KW-0460">Magnesium</keyword>
<dbReference type="InterPro" id="IPR001757">
    <property type="entry name" value="P_typ_ATPase"/>
</dbReference>
<evidence type="ECO:0000256" key="3">
    <source>
        <dbReference type="ARBA" id="ARBA00022475"/>
    </source>
</evidence>
<dbReference type="CDD" id="cd02078">
    <property type="entry name" value="P-type_ATPase_K"/>
    <property type="match status" value="1"/>
</dbReference>
<feature type="transmembrane region" description="Helical" evidence="16">
    <location>
        <begin position="64"/>
        <end position="84"/>
    </location>
</feature>
<evidence type="ECO:0000256" key="12">
    <source>
        <dbReference type="ARBA" id="ARBA00022967"/>
    </source>
</evidence>
<evidence type="ECO:0000256" key="15">
    <source>
        <dbReference type="ARBA" id="ARBA00023136"/>
    </source>
</evidence>
<dbReference type="SFLD" id="SFLDG00002">
    <property type="entry name" value="C1.7:_P-type_atpase_like"/>
    <property type="match status" value="1"/>
</dbReference>
<evidence type="ECO:0000256" key="6">
    <source>
        <dbReference type="ARBA" id="ARBA00022692"/>
    </source>
</evidence>